<dbReference type="GO" id="GO:0016020">
    <property type="term" value="C:membrane"/>
    <property type="evidence" value="ECO:0007669"/>
    <property type="project" value="UniProtKB-SubCell"/>
</dbReference>
<gene>
    <name evidence="8" type="ORF">H5P30_07410</name>
</gene>
<sequence>MIFTDSPIRSTFGWESPNEAAIFFATLVPFLLTGMLWARKIRIAKIKYPLLTCLMLGEALLYLSLARTGSRSGALALVVGSGFYSLLLWRAHALSPKLWAANALARILLFGVVALFTVTGSRFSPEALLNDRSGEIRLDLWKAGLKMLALEPWTGWGVGQSGLQYMHWFQPPDDPKRVAGTIQSFLHIGVERGIPALWLFTTTVLLLPILSFLGIRRLSPREKSAKSIENSDPSFARRHSEDRAGTRRATANRPALLLASVGAVGAIWFVGNLFSTQWIIPKLWIVPSLSLAFAMILLLFRNRWRVIVISLGTAALVSGVLCAVAFQVGSRIRHSPEIAVEGDWIEILQGAPAESDTHSKQRIVLPDPDILGRDYGRELRKFFAEEEFPSTIVPRYENFTIPTRPYETVIAMGKYVNNALALPAPEILLFHPTVRPDPEIVASPPEGTSVTLFLPDLDVSGYEDLWRKAARREGWKITSTGWTGLDLRTQWPDIALMPVESAE</sequence>
<dbReference type="InterPro" id="IPR051533">
    <property type="entry name" value="WaaL-like"/>
</dbReference>
<dbReference type="PANTHER" id="PTHR37422">
    <property type="entry name" value="TEICHURONIC ACID BIOSYNTHESIS PROTEIN TUAE"/>
    <property type="match status" value="1"/>
</dbReference>
<evidence type="ECO:0000256" key="4">
    <source>
        <dbReference type="ARBA" id="ARBA00023136"/>
    </source>
</evidence>
<dbReference type="PANTHER" id="PTHR37422:SF13">
    <property type="entry name" value="LIPOPOLYSACCHARIDE BIOSYNTHESIS PROTEIN PA4999-RELATED"/>
    <property type="match status" value="1"/>
</dbReference>
<comment type="subcellular location">
    <subcellularLocation>
        <location evidence="1">Membrane</location>
        <topology evidence="1">Multi-pass membrane protein</topology>
    </subcellularLocation>
</comment>
<dbReference type="Pfam" id="PF04932">
    <property type="entry name" value="Wzy_C"/>
    <property type="match status" value="1"/>
</dbReference>
<evidence type="ECO:0000259" key="7">
    <source>
        <dbReference type="Pfam" id="PF04932"/>
    </source>
</evidence>
<feature type="transmembrane region" description="Helical" evidence="6">
    <location>
        <begin position="280"/>
        <end position="300"/>
    </location>
</feature>
<feature type="domain" description="O-antigen ligase-related" evidence="7">
    <location>
        <begin position="60"/>
        <end position="200"/>
    </location>
</feature>
<reference evidence="8 9" key="1">
    <citation type="submission" date="2020-07" db="EMBL/GenBank/DDBJ databases">
        <authorList>
            <person name="Feng X."/>
        </authorList>
    </citation>
    <scope>NUCLEOTIDE SEQUENCE [LARGE SCALE GENOMIC DNA]</scope>
    <source>
        <strain evidence="8 9">JCM14086</strain>
    </source>
</reference>
<evidence type="ECO:0000256" key="5">
    <source>
        <dbReference type="SAM" id="MobiDB-lite"/>
    </source>
</evidence>
<proteinExistence type="predicted"/>
<evidence type="ECO:0000256" key="6">
    <source>
        <dbReference type="SAM" id="Phobius"/>
    </source>
</evidence>
<dbReference type="AlphaFoldDB" id="A0A7X1AX85"/>
<accession>A0A7X1AX85</accession>
<comment type="caution">
    <text evidence="8">The sequence shown here is derived from an EMBL/GenBank/DDBJ whole genome shotgun (WGS) entry which is preliminary data.</text>
</comment>
<keyword evidence="3 6" id="KW-1133">Transmembrane helix</keyword>
<feature type="transmembrane region" description="Helical" evidence="6">
    <location>
        <begin position="20"/>
        <end position="38"/>
    </location>
</feature>
<protein>
    <submittedName>
        <fullName evidence="8">O-antigen ligase family protein</fullName>
    </submittedName>
</protein>
<feature type="transmembrane region" description="Helical" evidence="6">
    <location>
        <begin position="72"/>
        <end position="91"/>
    </location>
</feature>
<name>A0A7X1AX85_9BACT</name>
<feature type="transmembrane region" description="Helical" evidence="6">
    <location>
        <begin position="307"/>
        <end position="326"/>
    </location>
</feature>
<evidence type="ECO:0000313" key="9">
    <source>
        <dbReference type="Proteomes" id="UP000525652"/>
    </source>
</evidence>
<evidence type="ECO:0000313" key="8">
    <source>
        <dbReference type="EMBL" id="MBC2601602.1"/>
    </source>
</evidence>
<keyword evidence="9" id="KW-1185">Reference proteome</keyword>
<keyword evidence="2 6" id="KW-0812">Transmembrane</keyword>
<dbReference type="RefSeq" id="WP_185692325.1">
    <property type="nucleotide sequence ID" value="NZ_JACHVA010000053.1"/>
</dbReference>
<feature type="transmembrane region" description="Helical" evidence="6">
    <location>
        <begin position="50"/>
        <end position="66"/>
    </location>
</feature>
<dbReference type="InterPro" id="IPR007016">
    <property type="entry name" value="O-antigen_ligase-rel_domated"/>
</dbReference>
<feature type="transmembrane region" description="Helical" evidence="6">
    <location>
        <begin position="196"/>
        <end position="215"/>
    </location>
</feature>
<dbReference type="EMBL" id="JACHVA010000053">
    <property type="protein sequence ID" value="MBC2601602.1"/>
    <property type="molecule type" value="Genomic_DNA"/>
</dbReference>
<evidence type="ECO:0000256" key="2">
    <source>
        <dbReference type="ARBA" id="ARBA00022692"/>
    </source>
</evidence>
<organism evidence="8 9">
    <name type="scientific">Puniceicoccus vermicola</name>
    <dbReference type="NCBI Taxonomy" id="388746"/>
    <lineage>
        <taxon>Bacteria</taxon>
        <taxon>Pseudomonadati</taxon>
        <taxon>Verrucomicrobiota</taxon>
        <taxon>Opitutia</taxon>
        <taxon>Puniceicoccales</taxon>
        <taxon>Puniceicoccaceae</taxon>
        <taxon>Puniceicoccus</taxon>
    </lineage>
</organism>
<keyword evidence="4 6" id="KW-0472">Membrane</keyword>
<feature type="region of interest" description="Disordered" evidence="5">
    <location>
        <begin position="226"/>
        <end position="247"/>
    </location>
</feature>
<keyword evidence="8" id="KW-0436">Ligase</keyword>
<feature type="transmembrane region" description="Helical" evidence="6">
    <location>
        <begin position="103"/>
        <end position="123"/>
    </location>
</feature>
<dbReference type="GO" id="GO:0016874">
    <property type="term" value="F:ligase activity"/>
    <property type="evidence" value="ECO:0007669"/>
    <property type="project" value="UniProtKB-KW"/>
</dbReference>
<feature type="transmembrane region" description="Helical" evidence="6">
    <location>
        <begin position="255"/>
        <end position="274"/>
    </location>
</feature>
<evidence type="ECO:0000256" key="3">
    <source>
        <dbReference type="ARBA" id="ARBA00022989"/>
    </source>
</evidence>
<dbReference type="Proteomes" id="UP000525652">
    <property type="component" value="Unassembled WGS sequence"/>
</dbReference>
<evidence type="ECO:0000256" key="1">
    <source>
        <dbReference type="ARBA" id="ARBA00004141"/>
    </source>
</evidence>